<dbReference type="Pfam" id="PF15251">
    <property type="entry name" value="TAPR1-like"/>
    <property type="match status" value="1"/>
</dbReference>
<feature type="compositionally biased region" description="Basic and acidic residues" evidence="1">
    <location>
        <begin position="234"/>
        <end position="273"/>
    </location>
</feature>
<feature type="region of interest" description="Disordered" evidence="1">
    <location>
        <begin position="135"/>
        <end position="171"/>
    </location>
</feature>
<sequence>MDLSGLSSNLPPTRPITQTSIDDLNRELTNEFKNAAKSVAALYNSTSSAPVNPSNEPTTRQNKAEFAKAAKSVTALYRLTNNSNTLVRQKGYLDCLDDMLQVLTNGEDVENWVLARRAEVLKETDTVHYGAVSTAAQGPSASAPVTAAAPSTASTTTTNTTTSPGNNVLPNLDSEDFHLPLDYEFSFASDVSPHYHFRPSFAPLSVSHSHKQRALHSRQLARKLRGVSSQDSHSSSEESDRDKDREEEKREENMKKRRKLEEREERRKTKSDD</sequence>
<proteinExistence type="predicted"/>
<dbReference type="Proteomes" id="UP001497600">
    <property type="component" value="Chromosome H"/>
</dbReference>
<evidence type="ECO:0000313" key="3">
    <source>
        <dbReference type="Proteomes" id="UP001497600"/>
    </source>
</evidence>
<dbReference type="InterPro" id="IPR029196">
    <property type="entry name" value="HAPSTR1-like"/>
</dbReference>
<feature type="compositionally biased region" description="Low complexity" evidence="1">
    <location>
        <begin position="139"/>
        <end position="164"/>
    </location>
</feature>
<dbReference type="EMBL" id="OZ004260">
    <property type="protein sequence ID" value="CAK7920889.1"/>
    <property type="molecule type" value="Genomic_DNA"/>
</dbReference>
<evidence type="ECO:0000256" key="1">
    <source>
        <dbReference type="SAM" id="MobiDB-lite"/>
    </source>
</evidence>
<accession>A0ABP0ELY6</accession>
<evidence type="ECO:0000313" key="2">
    <source>
        <dbReference type="EMBL" id="CAK7920889.1"/>
    </source>
</evidence>
<feature type="region of interest" description="Disordered" evidence="1">
    <location>
        <begin position="208"/>
        <end position="273"/>
    </location>
</feature>
<gene>
    <name evidence="2" type="ORF">CAAN4_H07712</name>
</gene>
<dbReference type="PANTHER" id="PTHR38645">
    <property type="entry name" value="CHROMOSOME 9, WHOLE GENOME SHOTGUN SEQUENCE"/>
    <property type="match status" value="1"/>
</dbReference>
<reference evidence="2 3" key="1">
    <citation type="submission" date="2024-01" db="EMBL/GenBank/DDBJ databases">
        <authorList>
            <consortium name="Genoscope - CEA"/>
            <person name="William W."/>
        </authorList>
    </citation>
    <scope>NUCLEOTIDE SEQUENCE [LARGE SCALE GENOMIC DNA]</scope>
    <source>
        <strain evidence="2 3">29B2s-10</strain>
    </source>
</reference>
<feature type="compositionally biased region" description="Basic residues" evidence="1">
    <location>
        <begin position="208"/>
        <end position="225"/>
    </location>
</feature>
<name>A0ABP0ELY6_9ASCO</name>
<organism evidence="2 3">
    <name type="scientific">[Candida] anglica</name>
    <dbReference type="NCBI Taxonomy" id="148631"/>
    <lineage>
        <taxon>Eukaryota</taxon>
        <taxon>Fungi</taxon>
        <taxon>Dikarya</taxon>
        <taxon>Ascomycota</taxon>
        <taxon>Saccharomycotina</taxon>
        <taxon>Pichiomycetes</taxon>
        <taxon>Debaryomycetaceae</taxon>
        <taxon>Kurtzmaniella</taxon>
    </lineage>
</organism>
<keyword evidence="3" id="KW-1185">Reference proteome</keyword>
<dbReference type="PANTHER" id="PTHR38645:SF1">
    <property type="entry name" value="YALI0F12243P"/>
    <property type="match status" value="1"/>
</dbReference>
<protein>
    <submittedName>
        <fullName evidence="2">Uncharacterized protein</fullName>
    </submittedName>
</protein>